<dbReference type="RefSeq" id="WP_348716366.1">
    <property type="nucleotide sequence ID" value="NZ_CAXJIO010000011.1"/>
</dbReference>
<evidence type="ECO:0000313" key="2">
    <source>
        <dbReference type="Proteomes" id="UP001497527"/>
    </source>
</evidence>
<organism evidence="1 2">
    <name type="scientific">Tenacibaculum polynesiense</name>
    <dbReference type="NCBI Taxonomy" id="3137857"/>
    <lineage>
        <taxon>Bacteria</taxon>
        <taxon>Pseudomonadati</taxon>
        <taxon>Bacteroidota</taxon>
        <taxon>Flavobacteriia</taxon>
        <taxon>Flavobacteriales</taxon>
        <taxon>Flavobacteriaceae</taxon>
        <taxon>Tenacibaculum</taxon>
    </lineage>
</organism>
<accession>A0ABM9PB74</accession>
<protein>
    <recommendedName>
        <fullName evidence="3">Lipoprotein</fullName>
    </recommendedName>
</protein>
<reference evidence="1 2" key="1">
    <citation type="submission" date="2024-05" db="EMBL/GenBank/DDBJ databases">
        <authorList>
            <person name="Duchaud E."/>
        </authorList>
    </citation>
    <scope>NUCLEOTIDE SEQUENCE [LARGE SCALE GENOMIC DNA]</scope>
    <source>
        <strain evidence="1">Ena-SAMPLE-TAB-13-05-2024-13:56:06:370-140308</strain>
    </source>
</reference>
<evidence type="ECO:0000313" key="1">
    <source>
        <dbReference type="EMBL" id="CAL2102746.1"/>
    </source>
</evidence>
<comment type="caution">
    <text evidence="1">The sequence shown here is derived from an EMBL/GenBank/DDBJ whole genome shotgun (WGS) entry which is preliminary data.</text>
</comment>
<keyword evidence="2" id="KW-1185">Reference proteome</keyword>
<sequence length="283" mass="32763">MKRLFTSVLLIVLCSCNKGFNKSDAELLLKNFLYELKLQNHKEAIKTYPNLKKLDSHITIENFNIENIVEEPNRFKAYVNIGDKGKERMVLFNIIRNKGHLYIESTKGLSPLFDSKIFDFAKKTGCLNINDVNDVLIEEKCNDAKKVFKFNKLVLRKHILDNIKIQNNLTKNSYGGVGGSILLGNKSKYNVPYGAYEITIDLLNENNEIVKTEQIDYLFKDIKSDSKFSQEIFSNGHSEMESSSVNFKFINDTFVDDLIYRMSFKGDECDKFFKELKKRNLID</sequence>
<name>A0ABM9PB74_9FLAO</name>
<gene>
    <name evidence="1" type="ORF">T190423A01A_20497</name>
</gene>
<dbReference type="Proteomes" id="UP001497527">
    <property type="component" value="Unassembled WGS sequence"/>
</dbReference>
<proteinExistence type="predicted"/>
<dbReference type="PROSITE" id="PS51257">
    <property type="entry name" value="PROKAR_LIPOPROTEIN"/>
    <property type="match status" value="1"/>
</dbReference>
<dbReference type="EMBL" id="CAXJIO010000011">
    <property type="protein sequence ID" value="CAL2102746.1"/>
    <property type="molecule type" value="Genomic_DNA"/>
</dbReference>
<evidence type="ECO:0008006" key="3">
    <source>
        <dbReference type="Google" id="ProtNLM"/>
    </source>
</evidence>